<dbReference type="GO" id="GO:0061522">
    <property type="term" value="F:1,4-dihydroxy-2-naphthoyl-CoA thioesterase activity"/>
    <property type="evidence" value="ECO:0007669"/>
    <property type="project" value="TreeGrafter"/>
</dbReference>
<dbReference type="CDD" id="cd03443">
    <property type="entry name" value="PaaI_thioesterase"/>
    <property type="match status" value="1"/>
</dbReference>
<dbReference type="PANTHER" id="PTHR43240:SF5">
    <property type="entry name" value="1,4-DIHYDROXY-2-NAPHTHOYL-COA THIOESTERASE 1"/>
    <property type="match status" value="1"/>
</dbReference>
<reference evidence="4 5" key="1">
    <citation type="submission" date="2020-10" db="EMBL/GenBank/DDBJ databases">
        <title>Haloactinobacterium sp. RN3S43, a bacterium isolated from saline soil.</title>
        <authorList>
            <person name="Sun J.-Q."/>
        </authorList>
    </citation>
    <scope>NUCLEOTIDE SEQUENCE [LARGE SCALE GENOMIC DNA]</scope>
    <source>
        <strain evidence="4 5">RN3S43</strain>
    </source>
</reference>
<dbReference type="Gene3D" id="3.10.129.10">
    <property type="entry name" value="Hotdog Thioesterase"/>
    <property type="match status" value="1"/>
</dbReference>
<keyword evidence="2" id="KW-0378">Hydrolase</keyword>
<name>A0A7M1SXM2_9MICO</name>
<protein>
    <submittedName>
        <fullName evidence="4">Hotdog fold thioesterase</fullName>
    </submittedName>
</protein>
<accession>A0A7M1SXM2</accession>
<dbReference type="InterPro" id="IPR003736">
    <property type="entry name" value="PAAI_dom"/>
</dbReference>
<evidence type="ECO:0000313" key="5">
    <source>
        <dbReference type="Proteomes" id="UP000593758"/>
    </source>
</evidence>
<proteinExistence type="inferred from homology"/>
<evidence type="ECO:0000256" key="1">
    <source>
        <dbReference type="ARBA" id="ARBA00008324"/>
    </source>
</evidence>
<dbReference type="SUPFAM" id="SSF54637">
    <property type="entry name" value="Thioesterase/thiol ester dehydrase-isomerase"/>
    <property type="match status" value="1"/>
</dbReference>
<dbReference type="KEGG" id="halt:IM660_08975"/>
<dbReference type="GO" id="GO:0005829">
    <property type="term" value="C:cytosol"/>
    <property type="evidence" value="ECO:0007669"/>
    <property type="project" value="TreeGrafter"/>
</dbReference>
<evidence type="ECO:0000313" key="4">
    <source>
        <dbReference type="EMBL" id="QOR72336.1"/>
    </source>
</evidence>
<comment type="similarity">
    <text evidence="1">Belongs to the thioesterase PaaI family.</text>
</comment>
<keyword evidence="5" id="KW-1185">Reference proteome</keyword>
<dbReference type="AlphaFoldDB" id="A0A7M1SXM2"/>
<dbReference type="InterPro" id="IPR006683">
    <property type="entry name" value="Thioestr_dom"/>
</dbReference>
<dbReference type="Pfam" id="PF03061">
    <property type="entry name" value="4HBT"/>
    <property type="match status" value="1"/>
</dbReference>
<dbReference type="PANTHER" id="PTHR43240">
    <property type="entry name" value="1,4-DIHYDROXY-2-NAPHTHOYL-COA THIOESTERASE 1"/>
    <property type="match status" value="1"/>
</dbReference>
<gene>
    <name evidence="4" type="ORF">IM660_08975</name>
</gene>
<dbReference type="RefSeq" id="WP_193498976.1">
    <property type="nucleotide sequence ID" value="NZ_CP063169.1"/>
</dbReference>
<feature type="domain" description="Thioesterase" evidence="3">
    <location>
        <begin position="54"/>
        <end position="126"/>
    </location>
</feature>
<sequence>MTDTAGPDSRSTDPAQDVDLRGTLVERLGIEVLEIGSDRTTGRMPVAGNTQPAGLLHGGASAALAETLASIAATVHAGTGRAAVGLDLNATHHRGVRHGWVRGEARAIHLGRSTAAYEIAVVEEESGRRVCTARLTCLLLDSA</sequence>
<dbReference type="NCBIfam" id="TIGR00369">
    <property type="entry name" value="unchar_dom_1"/>
    <property type="match status" value="1"/>
</dbReference>
<dbReference type="Proteomes" id="UP000593758">
    <property type="component" value="Chromosome"/>
</dbReference>
<evidence type="ECO:0000259" key="3">
    <source>
        <dbReference type="Pfam" id="PF03061"/>
    </source>
</evidence>
<evidence type="ECO:0000256" key="2">
    <source>
        <dbReference type="ARBA" id="ARBA00022801"/>
    </source>
</evidence>
<organism evidence="4 5">
    <name type="scientific">Ruania alkalisoli</name>
    <dbReference type="NCBI Taxonomy" id="2779775"/>
    <lineage>
        <taxon>Bacteria</taxon>
        <taxon>Bacillati</taxon>
        <taxon>Actinomycetota</taxon>
        <taxon>Actinomycetes</taxon>
        <taxon>Micrococcales</taxon>
        <taxon>Ruaniaceae</taxon>
        <taxon>Ruania</taxon>
    </lineage>
</organism>
<dbReference type="EMBL" id="CP063169">
    <property type="protein sequence ID" value="QOR72336.1"/>
    <property type="molecule type" value="Genomic_DNA"/>
</dbReference>
<dbReference type="InterPro" id="IPR029069">
    <property type="entry name" value="HotDog_dom_sf"/>
</dbReference>